<organism evidence="1 2">
    <name type="scientific">Aspergillus melleus</name>
    <dbReference type="NCBI Taxonomy" id="138277"/>
    <lineage>
        <taxon>Eukaryota</taxon>
        <taxon>Fungi</taxon>
        <taxon>Dikarya</taxon>
        <taxon>Ascomycota</taxon>
        <taxon>Pezizomycotina</taxon>
        <taxon>Eurotiomycetes</taxon>
        <taxon>Eurotiomycetidae</taxon>
        <taxon>Eurotiales</taxon>
        <taxon>Aspergillaceae</taxon>
        <taxon>Aspergillus</taxon>
        <taxon>Aspergillus subgen. Circumdati</taxon>
    </lineage>
</organism>
<dbReference type="EMBL" id="JAOPJF010000030">
    <property type="protein sequence ID" value="KAK1144447.1"/>
    <property type="molecule type" value="Genomic_DNA"/>
</dbReference>
<proteinExistence type="predicted"/>
<sequence>MTDRNPTLVKLLFDKLPYRSLQSHALVSGDHLYHLVPVEALIYTHPNYKVSNRALEPDGTVFSPCGYVVPEDIEKLKKAGSLLWQTCNDASDAIEVIVWDASEAEPKGHIPLALERTGVTEEVKSLVREIHDETEFSWSGISSDLEIIHQGRATSHAGSKDSYFATMVFINSEIRALGYWILNNILKSAETQSHFNLEHLISMYRVFVPTPTEFVGYVGTNFLCSANRKIEIVLKETIEQMEDQKTAREDFLALVSALAQYVNLLNAQNLQLFPWKHGSEYPVYVD</sequence>
<accession>A0ACC3B2Q1</accession>
<reference evidence="1 2" key="1">
    <citation type="journal article" date="2023" name="ACS Omega">
        <title>Identification of the Neoaspergillic Acid Biosynthesis Gene Cluster by Establishing an In Vitro CRISPR-Ribonucleoprotein Genetic System in Aspergillus melleus.</title>
        <authorList>
            <person name="Yuan B."/>
            <person name="Grau M.F."/>
            <person name="Murata R.M."/>
            <person name="Torok T."/>
            <person name="Venkateswaran K."/>
            <person name="Stajich J.E."/>
            <person name="Wang C.C.C."/>
        </authorList>
    </citation>
    <scope>NUCLEOTIDE SEQUENCE [LARGE SCALE GENOMIC DNA]</scope>
    <source>
        <strain evidence="1 2">IMV 1140</strain>
    </source>
</reference>
<comment type="caution">
    <text evidence="1">The sequence shown here is derived from an EMBL/GenBank/DDBJ whole genome shotgun (WGS) entry which is preliminary data.</text>
</comment>
<gene>
    <name evidence="1" type="ORF">N8T08_005318</name>
</gene>
<evidence type="ECO:0000313" key="2">
    <source>
        <dbReference type="Proteomes" id="UP001177260"/>
    </source>
</evidence>
<evidence type="ECO:0000313" key="1">
    <source>
        <dbReference type="EMBL" id="KAK1144447.1"/>
    </source>
</evidence>
<dbReference type="Proteomes" id="UP001177260">
    <property type="component" value="Unassembled WGS sequence"/>
</dbReference>
<name>A0ACC3B2Q1_9EURO</name>
<protein>
    <submittedName>
        <fullName evidence="1">Uncharacterized protein</fullName>
    </submittedName>
</protein>
<keyword evidence="2" id="KW-1185">Reference proteome</keyword>